<dbReference type="OrthoDB" id="6783964at2759"/>
<dbReference type="PANTHER" id="PTHR33480">
    <property type="entry name" value="SET DOMAIN-CONTAINING PROTEIN-RELATED"/>
    <property type="match status" value="1"/>
</dbReference>
<name>A0A9N9X5U2_PHACE</name>
<dbReference type="AlphaFoldDB" id="A0A9N9X5U2"/>
<feature type="compositionally biased region" description="Basic and acidic residues" evidence="1">
    <location>
        <begin position="14"/>
        <end position="23"/>
    </location>
</feature>
<feature type="compositionally biased region" description="Basic and acidic residues" evidence="1">
    <location>
        <begin position="34"/>
        <end position="43"/>
    </location>
</feature>
<organism evidence="2 3">
    <name type="scientific">Phaedon cochleariae</name>
    <name type="common">Mustard beetle</name>
    <dbReference type="NCBI Taxonomy" id="80249"/>
    <lineage>
        <taxon>Eukaryota</taxon>
        <taxon>Metazoa</taxon>
        <taxon>Ecdysozoa</taxon>
        <taxon>Arthropoda</taxon>
        <taxon>Hexapoda</taxon>
        <taxon>Insecta</taxon>
        <taxon>Pterygota</taxon>
        <taxon>Neoptera</taxon>
        <taxon>Endopterygota</taxon>
        <taxon>Coleoptera</taxon>
        <taxon>Polyphaga</taxon>
        <taxon>Cucujiformia</taxon>
        <taxon>Chrysomeloidea</taxon>
        <taxon>Chrysomelidae</taxon>
        <taxon>Chrysomelinae</taxon>
        <taxon>Chrysomelini</taxon>
        <taxon>Phaedon</taxon>
    </lineage>
</organism>
<evidence type="ECO:0000256" key="1">
    <source>
        <dbReference type="SAM" id="MobiDB-lite"/>
    </source>
</evidence>
<sequence>MQNGQSSGECGELNEGRKTETAKFFKLQTTNIQIKDENKETGRGEVQPEAEHIQQLSPPEQCERTEGTEIQSVEAQEMTEVGERLLLLMEKGEAAQYKSKSLDEINIDLDVDLKENDNDSGDENQPFPKELMVVLDSSLQRTYRNSSDAVLQLPGSASTNTSLAGKQILKKSKRTLVPWTKEQKSTVRHFFAKHISKKVPPKKHECLALKDKNETLLENEDWVEIKVFGKNEYVKRQRQ</sequence>
<dbReference type="Proteomes" id="UP001153737">
    <property type="component" value="Chromosome 9"/>
</dbReference>
<feature type="region of interest" description="Disordered" evidence="1">
    <location>
        <begin position="1"/>
        <end position="67"/>
    </location>
</feature>
<proteinExistence type="predicted"/>
<reference evidence="2" key="1">
    <citation type="submission" date="2022-01" db="EMBL/GenBank/DDBJ databases">
        <authorList>
            <person name="King R."/>
        </authorList>
    </citation>
    <scope>NUCLEOTIDE SEQUENCE</scope>
</reference>
<evidence type="ECO:0000313" key="2">
    <source>
        <dbReference type="EMBL" id="CAG9825762.1"/>
    </source>
</evidence>
<protein>
    <submittedName>
        <fullName evidence="2">Uncharacterized protein</fullName>
    </submittedName>
</protein>
<keyword evidence="3" id="KW-1185">Reference proteome</keyword>
<reference evidence="2" key="2">
    <citation type="submission" date="2022-10" db="EMBL/GenBank/DDBJ databases">
        <authorList>
            <consortium name="ENA_rothamsted_submissions"/>
            <consortium name="culmorum"/>
            <person name="King R."/>
        </authorList>
    </citation>
    <scope>NUCLEOTIDE SEQUENCE</scope>
</reference>
<gene>
    <name evidence="2" type="ORF">PHAECO_LOCUS12615</name>
</gene>
<accession>A0A9N9X5U2</accession>
<dbReference type="EMBL" id="OU896715">
    <property type="protein sequence ID" value="CAG9825762.1"/>
    <property type="molecule type" value="Genomic_DNA"/>
</dbReference>
<evidence type="ECO:0000313" key="3">
    <source>
        <dbReference type="Proteomes" id="UP001153737"/>
    </source>
</evidence>